<comment type="caution">
    <text evidence="1">The sequence shown here is derived from an EMBL/GenBank/DDBJ whole genome shotgun (WGS) entry which is preliminary data.</text>
</comment>
<dbReference type="AlphaFoldDB" id="A0A0F9YUJ9"/>
<accession>A0A0F9YUJ9</accession>
<name>A0A0F9YUJ9_9ZZZZ</name>
<reference evidence="1" key="1">
    <citation type="journal article" date="2015" name="Nature">
        <title>Complex archaea that bridge the gap between prokaryotes and eukaryotes.</title>
        <authorList>
            <person name="Spang A."/>
            <person name="Saw J.H."/>
            <person name="Jorgensen S.L."/>
            <person name="Zaremba-Niedzwiedzka K."/>
            <person name="Martijn J."/>
            <person name="Lind A.E."/>
            <person name="van Eijk R."/>
            <person name="Schleper C."/>
            <person name="Guy L."/>
            <person name="Ettema T.J."/>
        </authorList>
    </citation>
    <scope>NUCLEOTIDE SEQUENCE</scope>
</reference>
<gene>
    <name evidence="1" type="ORF">LCGC14_0044640</name>
</gene>
<protein>
    <submittedName>
        <fullName evidence="1">Uncharacterized protein</fullName>
    </submittedName>
</protein>
<sequence length="158" mass="18540">MRKAPFQNSQQWKIEREHSRMKSHYKQKIIQMRIEGGHGLTWLPHLDPKMSDSDLSIAFYWLLRPWDDSPAARLGLLTRACPPGDKDAYLLHRFLLKGWIKEFEHRQRRLKARWSAPGGDPDARSLCLRNRTIITRLISILRASRRYAGQMADLAHTL</sequence>
<evidence type="ECO:0000313" key="1">
    <source>
        <dbReference type="EMBL" id="KKO08524.1"/>
    </source>
</evidence>
<dbReference type="EMBL" id="LAZR01000009">
    <property type="protein sequence ID" value="KKO08524.1"/>
    <property type="molecule type" value="Genomic_DNA"/>
</dbReference>
<proteinExistence type="predicted"/>
<organism evidence="1">
    <name type="scientific">marine sediment metagenome</name>
    <dbReference type="NCBI Taxonomy" id="412755"/>
    <lineage>
        <taxon>unclassified sequences</taxon>
        <taxon>metagenomes</taxon>
        <taxon>ecological metagenomes</taxon>
    </lineage>
</organism>